<evidence type="ECO:0000256" key="1">
    <source>
        <dbReference type="SAM" id="SignalP"/>
    </source>
</evidence>
<evidence type="ECO:0000313" key="2">
    <source>
        <dbReference type="EMBL" id="AZG73567.1"/>
    </source>
</evidence>
<keyword evidence="3" id="KW-1185">Reference proteome</keyword>
<dbReference type="KEGG" id="slj:EGC82_12835"/>
<protein>
    <recommendedName>
        <fullName evidence="4">Sel1 repeat family protein</fullName>
    </recommendedName>
</protein>
<accession>A0A3G8LVM9</accession>
<organism evidence="2 3">
    <name type="scientific">Shewanella livingstonensis</name>
    <dbReference type="NCBI Taxonomy" id="150120"/>
    <lineage>
        <taxon>Bacteria</taxon>
        <taxon>Pseudomonadati</taxon>
        <taxon>Pseudomonadota</taxon>
        <taxon>Gammaproteobacteria</taxon>
        <taxon>Alteromonadales</taxon>
        <taxon>Shewanellaceae</taxon>
        <taxon>Shewanella</taxon>
    </lineage>
</organism>
<proteinExistence type="predicted"/>
<feature type="chain" id="PRO_5018014453" description="Sel1 repeat family protein" evidence="1">
    <location>
        <begin position="21"/>
        <end position="255"/>
    </location>
</feature>
<dbReference type="EMBL" id="CP034015">
    <property type="protein sequence ID" value="AZG73567.1"/>
    <property type="molecule type" value="Genomic_DNA"/>
</dbReference>
<dbReference type="RefSeq" id="WP_124731113.1">
    <property type="nucleotide sequence ID" value="NZ_CP034015.1"/>
</dbReference>
<reference evidence="3" key="1">
    <citation type="submission" date="2018-11" db="EMBL/GenBank/DDBJ databases">
        <title>Shewanella sp. M2.</title>
        <authorList>
            <person name="Hwang Y.J."/>
            <person name="Hwang C.Y."/>
        </authorList>
    </citation>
    <scope>NUCLEOTIDE SEQUENCE [LARGE SCALE GENOMIC DNA]</scope>
    <source>
        <strain evidence="3">LMG 19866</strain>
    </source>
</reference>
<evidence type="ECO:0000313" key="3">
    <source>
        <dbReference type="Proteomes" id="UP000278035"/>
    </source>
</evidence>
<sequence length="255" mass="28682">MKTFLVTTLLCFSFSTNAHCYSDTVNEQEIQILVKQGSFQEAIDILPEISPSKRSLEWRILAKKSFANLIEQNMASGNFHGNIEHGSVIKSRYPFLLKDTKIMSSIFKSGLFINPNCNTRFDNECMSMLGYALAFNNDGPKVAAGLVENNRNQMAGEPLELIQLYEMAAKTKLNEICSDEKLQNAVSLAASKNDKVYQNFAFSIVTKSCDKFMFKSLEDNLHRDDTIQKLMCKPMSVSKQLGKISLMVCKDKGLI</sequence>
<keyword evidence="1" id="KW-0732">Signal</keyword>
<gene>
    <name evidence="2" type="ORF">EGC82_12835</name>
</gene>
<dbReference type="AlphaFoldDB" id="A0A3G8LVM9"/>
<dbReference type="Proteomes" id="UP000278035">
    <property type="component" value="Chromosome"/>
</dbReference>
<feature type="signal peptide" evidence="1">
    <location>
        <begin position="1"/>
        <end position="20"/>
    </location>
</feature>
<name>A0A3G8LVM9_9GAMM</name>
<evidence type="ECO:0008006" key="4">
    <source>
        <dbReference type="Google" id="ProtNLM"/>
    </source>
</evidence>